<dbReference type="Pfam" id="PF04229">
    <property type="entry name" value="GrpB"/>
    <property type="match status" value="1"/>
</dbReference>
<evidence type="ECO:0000313" key="1">
    <source>
        <dbReference type="EMBL" id="OGZ73130.1"/>
    </source>
</evidence>
<reference evidence="1 2" key="1">
    <citation type="journal article" date="2016" name="Nat. Commun.">
        <title>Thousands of microbial genomes shed light on interconnected biogeochemical processes in an aquifer system.</title>
        <authorList>
            <person name="Anantharaman K."/>
            <person name="Brown C.T."/>
            <person name="Hug L.A."/>
            <person name="Sharon I."/>
            <person name="Castelle C.J."/>
            <person name="Probst A.J."/>
            <person name="Thomas B.C."/>
            <person name="Singh A."/>
            <person name="Wilkins M.J."/>
            <person name="Karaoz U."/>
            <person name="Brodie E.L."/>
            <person name="Williams K.H."/>
            <person name="Hubbard S.S."/>
            <person name="Banfield J.F."/>
        </authorList>
    </citation>
    <scope>NUCLEOTIDE SEQUENCE [LARGE SCALE GENOMIC DNA]</scope>
</reference>
<dbReference type="InterPro" id="IPR007344">
    <property type="entry name" value="GrpB/CoaE"/>
</dbReference>
<evidence type="ECO:0008006" key="3">
    <source>
        <dbReference type="Google" id="ProtNLM"/>
    </source>
</evidence>
<accession>A0A1G2IFB2</accession>
<sequence length="171" mass="19938">MKKGVVKLKKHNANWAKLFEKEKKLLLKEFPDIILEIHHGGSTAIPNIPAKPIIDMFAEISSLKKVKTRKILEDLQKLGYNFYSEDKKNNRILYVKGDPKISTHHLHFVKKDSPELKKTLIFKEYLLKNPKVAKDYSGFKLMLAKKYPKDRRAYTTSKDKFIKSVIKKAKI</sequence>
<name>A0A1G2IFB2_9BACT</name>
<dbReference type="PANTHER" id="PTHR34822">
    <property type="entry name" value="GRPB DOMAIN PROTEIN (AFU_ORTHOLOGUE AFUA_1G01530)"/>
    <property type="match status" value="1"/>
</dbReference>
<dbReference type="EMBL" id="MHPA01000015">
    <property type="protein sequence ID" value="OGZ73130.1"/>
    <property type="molecule type" value="Genomic_DNA"/>
</dbReference>
<dbReference type="STRING" id="1802214.A2908_01100"/>
<dbReference type="AlphaFoldDB" id="A0A1G2IFB2"/>
<dbReference type="SUPFAM" id="SSF81301">
    <property type="entry name" value="Nucleotidyltransferase"/>
    <property type="match status" value="1"/>
</dbReference>
<dbReference type="InterPro" id="IPR043519">
    <property type="entry name" value="NT_sf"/>
</dbReference>
<organism evidence="1 2">
    <name type="scientific">Candidatus Staskawiczbacteria bacterium RIFCSPLOWO2_01_FULL_38_12b</name>
    <dbReference type="NCBI Taxonomy" id="1802214"/>
    <lineage>
        <taxon>Bacteria</taxon>
        <taxon>Candidatus Staskawicziibacteriota</taxon>
    </lineage>
</organism>
<dbReference type="Gene3D" id="3.30.460.10">
    <property type="entry name" value="Beta Polymerase, domain 2"/>
    <property type="match status" value="1"/>
</dbReference>
<proteinExistence type="predicted"/>
<comment type="caution">
    <text evidence="1">The sequence shown here is derived from an EMBL/GenBank/DDBJ whole genome shotgun (WGS) entry which is preliminary data.</text>
</comment>
<gene>
    <name evidence="1" type="ORF">A2908_01100</name>
</gene>
<dbReference type="PANTHER" id="PTHR34822:SF1">
    <property type="entry name" value="GRPB FAMILY PROTEIN"/>
    <property type="match status" value="1"/>
</dbReference>
<dbReference type="Proteomes" id="UP000176774">
    <property type="component" value="Unassembled WGS sequence"/>
</dbReference>
<evidence type="ECO:0000313" key="2">
    <source>
        <dbReference type="Proteomes" id="UP000176774"/>
    </source>
</evidence>
<protein>
    <recommendedName>
        <fullName evidence="3">GrpB family protein</fullName>
    </recommendedName>
</protein>